<dbReference type="SUPFAM" id="SSF49265">
    <property type="entry name" value="Fibronectin type III"/>
    <property type="match status" value="1"/>
</dbReference>
<keyword evidence="3" id="KW-1185">Reference proteome</keyword>
<accession>J5UMH0</accession>
<evidence type="ECO:0000313" key="3">
    <source>
        <dbReference type="Proteomes" id="UP000005244"/>
    </source>
</evidence>
<dbReference type="InterPro" id="IPR013783">
    <property type="entry name" value="Ig-like_fold"/>
</dbReference>
<organism evidence="2 3">
    <name type="scientific">Peptoanaerobacter stomatis</name>
    <dbReference type="NCBI Taxonomy" id="796937"/>
    <lineage>
        <taxon>Bacteria</taxon>
        <taxon>Bacillati</taxon>
        <taxon>Bacillota</taxon>
        <taxon>Clostridia</taxon>
        <taxon>Peptostreptococcales</taxon>
        <taxon>Filifactoraceae</taxon>
        <taxon>Peptoanaerobacter</taxon>
    </lineage>
</organism>
<dbReference type="Proteomes" id="UP000005244">
    <property type="component" value="Unassembled WGS sequence"/>
</dbReference>
<feature type="coiled-coil region" evidence="1">
    <location>
        <begin position="411"/>
        <end position="438"/>
    </location>
</feature>
<protein>
    <recommendedName>
        <fullName evidence="4">Fibronectin type-III domain-containing protein</fullName>
    </recommendedName>
</protein>
<keyword evidence="1" id="KW-0175">Coiled coil</keyword>
<dbReference type="InterPro" id="IPR036116">
    <property type="entry name" value="FN3_sf"/>
</dbReference>
<evidence type="ECO:0008006" key="4">
    <source>
        <dbReference type="Google" id="ProtNLM"/>
    </source>
</evidence>
<name>J5UMH0_9FIRM</name>
<dbReference type="InterPro" id="IPR003961">
    <property type="entry name" value="FN3_dom"/>
</dbReference>
<sequence length="1034" mass="117804">MAEYDFFELTGVDFDPPVKKAEVIIVALEATKAKYNVSAGEANKKAENDGIIKYLEKQKQLFIDNGRVSEEYKKAAIIKREKVEEILYRQALIRYRAMNPSGNSEFKVPISEGAVREDATKKRLGFTTAKKVYEKAGFIVEKAMDVTTLKEKLPQFTSESNFKMIQEKIKALRALDKFNNFKFEGKEKVYDIYGFIAYLRSDIDAIDVYVKKGTKALCEMIKAIKAEFPGTTGNDTISLYNGIASIAETYIFKDDKLRESYNTYVKYHSDYLENLFEELKMTSTDILRDPGLANAYIDSIARVFPDQETATAIYNKESGLMASTPYLPERTTYYITCSKCGMQNKFASNVEAEKIDECQYCHSKLFKICAKCGKKVYQHSSQCACGYVFPNLTKFNNYIMLAEEALKKGLLDEAEENLTKAKRVAPEEKNKLDSLEKQIYLEKQKYALPKQSLETLISARKFREAEVYLSEIISKYPQLNIDAQKQIIIHTLDNCRKKFDLSKGKSRTERIDVAIDVLDLCVDYTPAIEFLRITPPLKCTDFISVPDATNGSMLLKWKAQGERAIHYRLLRKEETAVSVNEEDGVVLTKNQTANSYTDCSVIPGKKYTYSLFSERKGIFSEPVSTAGMVLSVISDIRYAQLGEKLHFDWKLPENCDLVVVTKEVDGKEYIISQNAINNVDDDKLEYNKRHDYYFTAKYKNVGVSDKVRVSLVPTILISEYSISVKKDKTGAYDVTWSISQKGVDLQVYVNGNMQGQTRSDMKTYKMTLPKNGFYKVGLKAFSGGTWIESKNTVTVNTFSPCPFEVTVEERNSITAKSINTKAYMEIVLGENYPSDITGIKYFVKTKNHPSDPPPWVEEKEALNTISSAVSIDMNTYSRLGGSNYSREVGAEDAYYITLYAVYNVDGETVLSEPSKKRIMRPMKADVFWNVSKKFFGKKILQLTIKANRPFSRHPHLLLCTTESDRQLMSADDPNAIVIMDIPETIIEKPTEIIYESFEVDYMLRKGQRLFLFEVDKIGKEEYVLRWGNGFDGKL</sequence>
<evidence type="ECO:0000313" key="2">
    <source>
        <dbReference type="EMBL" id="EJU23644.1"/>
    </source>
</evidence>
<dbReference type="Gene3D" id="2.60.40.10">
    <property type="entry name" value="Immunoglobulins"/>
    <property type="match status" value="1"/>
</dbReference>
<gene>
    <name evidence="2" type="ORF">HMPREF1143_2245</name>
</gene>
<dbReference type="AlphaFoldDB" id="J5UMH0"/>
<comment type="caution">
    <text evidence="2">The sequence shown here is derived from an EMBL/GenBank/DDBJ whole genome shotgun (WGS) entry which is preliminary data.</text>
</comment>
<dbReference type="CDD" id="cd00063">
    <property type="entry name" value="FN3"/>
    <property type="match status" value="1"/>
</dbReference>
<evidence type="ECO:0000256" key="1">
    <source>
        <dbReference type="SAM" id="Coils"/>
    </source>
</evidence>
<reference evidence="2 3" key="1">
    <citation type="submission" date="2012-07" db="EMBL/GenBank/DDBJ databases">
        <authorList>
            <person name="Durkin A.S."/>
            <person name="McCorrison J."/>
            <person name="Torralba M."/>
            <person name="Gillis M."/>
            <person name="Methe B."/>
            <person name="Sutton G."/>
            <person name="Nelson K.E."/>
        </authorList>
    </citation>
    <scope>NUCLEOTIDE SEQUENCE [LARGE SCALE GENOMIC DNA]</scope>
    <source>
        <strain evidence="2 3">OBRC8</strain>
    </source>
</reference>
<dbReference type="EMBL" id="ALNK01000015">
    <property type="protein sequence ID" value="EJU23644.1"/>
    <property type="molecule type" value="Genomic_DNA"/>
</dbReference>
<proteinExistence type="predicted"/>
<dbReference type="RefSeq" id="WP_009530780.1">
    <property type="nucleotide sequence ID" value="NZ_ALNK01000015.1"/>
</dbReference>